<organism evidence="2 3">
    <name type="scientific">Pseudidiomarina halophila</name>
    <dbReference type="NCBI Taxonomy" id="1449799"/>
    <lineage>
        <taxon>Bacteria</taxon>
        <taxon>Pseudomonadati</taxon>
        <taxon>Pseudomonadota</taxon>
        <taxon>Gammaproteobacteria</taxon>
        <taxon>Alteromonadales</taxon>
        <taxon>Idiomarinaceae</taxon>
        <taxon>Pseudidiomarina</taxon>
    </lineage>
</organism>
<evidence type="ECO:0008006" key="4">
    <source>
        <dbReference type="Google" id="ProtNLM"/>
    </source>
</evidence>
<feature type="region of interest" description="Disordered" evidence="1">
    <location>
        <begin position="214"/>
        <end position="236"/>
    </location>
</feature>
<dbReference type="EMBL" id="PIPW01000001">
    <property type="protein sequence ID" value="RUO53929.1"/>
    <property type="molecule type" value="Genomic_DNA"/>
</dbReference>
<accession>A0A432XYY2</accession>
<gene>
    <name evidence="2" type="ORF">CWI69_00365</name>
</gene>
<comment type="caution">
    <text evidence="2">The sequence shown here is derived from an EMBL/GenBank/DDBJ whole genome shotgun (WGS) entry which is preliminary data.</text>
</comment>
<dbReference type="Proteomes" id="UP000287198">
    <property type="component" value="Unassembled WGS sequence"/>
</dbReference>
<evidence type="ECO:0000313" key="3">
    <source>
        <dbReference type="Proteomes" id="UP000287198"/>
    </source>
</evidence>
<proteinExistence type="predicted"/>
<protein>
    <recommendedName>
        <fullName evidence="4">Ankyrin repeat domain-containing protein</fullName>
    </recommendedName>
</protein>
<keyword evidence="3" id="KW-1185">Reference proteome</keyword>
<evidence type="ECO:0000256" key="1">
    <source>
        <dbReference type="SAM" id="MobiDB-lite"/>
    </source>
</evidence>
<sequence>MKHAPDPTLLAPLNILKVWAEGFGIQLTDDQRYEINNIHTAYNRYAHLPYEAITHNLKGLVSDSYYEALKQILPSAVQSLINKLHQTCFFTMTPKEVEDFIWGELYAIEFFEAYTYLHMRESYLPSVLRMMGSDEARHATAVALEVLDEDITWCKFKATLDKAAIDRLWRWRTSELASITKLKELLDSHVLSKETQQKYFTILLHARFLDSLKPKPKEKGNSESEEENESKPKSPSELLFEGIRSRHMNLDWRIFLPLKQTRTDDDKEQCLWAYDLLKILQLAKQDFDKGYIANACKRYSKLLKLSACFHPDEQEKLISLALMVASMKGKNGDAPLLKKAKNLAIVYGLEQPHDHISERPIRVYKQLNDFVKQYEIEQWQRDCKQLFPNAKVDYSKVRPEVMIAGFEEQEFTVANRKSRIGDSEFRLEQLSQAILQRDYESTEKLLAQTNRLDFGTLERGHSPLIIALQTYKQSKSNADAKIIALLFARLAATRVATNKIVGTRTDKRKLTPLGLAIECNRPDFVEQLLALGASANQRLSERFVLPLQYAEEMFLEYQAFGSEAELDAATQVIKTLVENGANHEVESV</sequence>
<evidence type="ECO:0000313" key="2">
    <source>
        <dbReference type="EMBL" id="RUO53929.1"/>
    </source>
</evidence>
<dbReference type="Gene3D" id="1.25.40.20">
    <property type="entry name" value="Ankyrin repeat-containing domain"/>
    <property type="match status" value="1"/>
</dbReference>
<dbReference type="RefSeq" id="WP_126760888.1">
    <property type="nucleotide sequence ID" value="NZ_JBHLTZ010000004.1"/>
</dbReference>
<name>A0A432XYY2_9GAMM</name>
<dbReference type="SUPFAM" id="SSF48403">
    <property type="entry name" value="Ankyrin repeat"/>
    <property type="match status" value="1"/>
</dbReference>
<dbReference type="InterPro" id="IPR036770">
    <property type="entry name" value="Ankyrin_rpt-contain_sf"/>
</dbReference>
<dbReference type="AlphaFoldDB" id="A0A432XYY2"/>
<reference evidence="3" key="1">
    <citation type="journal article" date="2018" name="Front. Microbiol.">
        <title>Genome-Based Analysis Reveals the Taxonomy and Diversity of the Family Idiomarinaceae.</title>
        <authorList>
            <person name="Liu Y."/>
            <person name="Lai Q."/>
            <person name="Shao Z."/>
        </authorList>
    </citation>
    <scope>NUCLEOTIDE SEQUENCE [LARGE SCALE GENOMIC DNA]</scope>
    <source>
        <strain evidence="3">BH195</strain>
    </source>
</reference>